<keyword evidence="3" id="KW-1185">Reference proteome</keyword>
<organism evidence="2 3">
    <name type="scientific">Aphidius gifuensis</name>
    <name type="common">Parasitoid wasp</name>
    <dbReference type="NCBI Taxonomy" id="684658"/>
    <lineage>
        <taxon>Eukaryota</taxon>
        <taxon>Metazoa</taxon>
        <taxon>Ecdysozoa</taxon>
        <taxon>Arthropoda</taxon>
        <taxon>Hexapoda</taxon>
        <taxon>Insecta</taxon>
        <taxon>Pterygota</taxon>
        <taxon>Neoptera</taxon>
        <taxon>Endopterygota</taxon>
        <taxon>Hymenoptera</taxon>
        <taxon>Apocrita</taxon>
        <taxon>Ichneumonoidea</taxon>
        <taxon>Braconidae</taxon>
        <taxon>Aphidiinae</taxon>
        <taxon>Aphidius</taxon>
    </lineage>
</organism>
<protein>
    <submittedName>
        <fullName evidence="2">Uncharacterized protein</fullName>
    </submittedName>
</protein>
<keyword evidence="1" id="KW-0472">Membrane</keyword>
<evidence type="ECO:0000313" key="2">
    <source>
        <dbReference type="EMBL" id="KAF7988722.1"/>
    </source>
</evidence>
<name>A0A834XKU8_APHGI</name>
<dbReference type="AlphaFoldDB" id="A0A834XKU8"/>
<comment type="caution">
    <text evidence="2">The sequence shown here is derived from an EMBL/GenBank/DDBJ whole genome shotgun (WGS) entry which is preliminary data.</text>
</comment>
<keyword evidence="1" id="KW-1133">Transmembrane helix</keyword>
<feature type="transmembrane region" description="Helical" evidence="1">
    <location>
        <begin position="93"/>
        <end position="117"/>
    </location>
</feature>
<proteinExistence type="predicted"/>
<accession>A0A834XKU8</accession>
<gene>
    <name evidence="2" type="ORF">HCN44_001295</name>
</gene>
<keyword evidence="1" id="KW-0812">Transmembrane</keyword>
<dbReference type="EMBL" id="JACMRX010000005">
    <property type="protein sequence ID" value="KAF7988722.1"/>
    <property type="molecule type" value="Genomic_DNA"/>
</dbReference>
<dbReference type="OrthoDB" id="7042322at2759"/>
<reference evidence="2 3" key="1">
    <citation type="submission" date="2020-08" db="EMBL/GenBank/DDBJ databases">
        <title>Aphidius gifuensis genome sequencing and assembly.</title>
        <authorList>
            <person name="Du Z."/>
        </authorList>
    </citation>
    <scope>NUCLEOTIDE SEQUENCE [LARGE SCALE GENOMIC DNA]</scope>
    <source>
        <strain evidence="2">YNYX2018</strain>
        <tissue evidence="2">Adults</tissue>
    </source>
</reference>
<evidence type="ECO:0000256" key="1">
    <source>
        <dbReference type="SAM" id="Phobius"/>
    </source>
</evidence>
<evidence type="ECO:0000313" key="3">
    <source>
        <dbReference type="Proteomes" id="UP000639338"/>
    </source>
</evidence>
<sequence length="182" mass="21658">MVLIDRETGENLFEFIDQQRSIIFNLNSEEISNAETGEPEININNVTTRRKFQIPKEIKRELSYKEKKKMTKKKYKKTTPITEGTCFGQINPIFLFLPVIIYLKLFAVILMIFELIFHTWTHHKNKSLKNSDVYFRSPFHGITSEFCARCQETTRMDKVGKIQQVRLHRFLRQCNYMKRAVT</sequence>
<dbReference type="Proteomes" id="UP000639338">
    <property type="component" value="Unassembled WGS sequence"/>
</dbReference>